<keyword evidence="1" id="KW-0812">Transmembrane</keyword>
<name>A0A6A6R8W7_9PEZI</name>
<keyword evidence="1" id="KW-1133">Transmembrane helix</keyword>
<proteinExistence type="predicted"/>
<evidence type="ECO:0000313" key="3">
    <source>
        <dbReference type="Proteomes" id="UP000799750"/>
    </source>
</evidence>
<evidence type="ECO:0000256" key="1">
    <source>
        <dbReference type="SAM" id="Phobius"/>
    </source>
</evidence>
<dbReference type="EMBL" id="MU004184">
    <property type="protein sequence ID" value="KAF2499887.1"/>
    <property type="molecule type" value="Genomic_DNA"/>
</dbReference>
<keyword evidence="1" id="KW-0472">Membrane</keyword>
<dbReference type="AlphaFoldDB" id="A0A6A6R8W7"/>
<reference evidence="2" key="1">
    <citation type="journal article" date="2020" name="Stud. Mycol.">
        <title>101 Dothideomycetes genomes: a test case for predicting lifestyles and emergence of pathogens.</title>
        <authorList>
            <person name="Haridas S."/>
            <person name="Albert R."/>
            <person name="Binder M."/>
            <person name="Bloem J."/>
            <person name="Labutti K."/>
            <person name="Salamov A."/>
            <person name="Andreopoulos B."/>
            <person name="Baker S."/>
            <person name="Barry K."/>
            <person name="Bills G."/>
            <person name="Bluhm B."/>
            <person name="Cannon C."/>
            <person name="Castanera R."/>
            <person name="Culley D."/>
            <person name="Daum C."/>
            <person name="Ezra D."/>
            <person name="Gonzalez J."/>
            <person name="Henrissat B."/>
            <person name="Kuo A."/>
            <person name="Liang C."/>
            <person name="Lipzen A."/>
            <person name="Lutzoni F."/>
            <person name="Magnuson J."/>
            <person name="Mondo S."/>
            <person name="Nolan M."/>
            <person name="Ohm R."/>
            <person name="Pangilinan J."/>
            <person name="Park H.-J."/>
            <person name="Ramirez L."/>
            <person name="Alfaro M."/>
            <person name="Sun H."/>
            <person name="Tritt A."/>
            <person name="Yoshinaga Y."/>
            <person name="Zwiers L.-H."/>
            <person name="Turgeon B."/>
            <person name="Goodwin S."/>
            <person name="Spatafora J."/>
            <person name="Crous P."/>
            <person name="Grigoriev I."/>
        </authorList>
    </citation>
    <scope>NUCLEOTIDE SEQUENCE</scope>
    <source>
        <strain evidence="2">CBS 269.34</strain>
    </source>
</reference>
<feature type="transmembrane region" description="Helical" evidence="1">
    <location>
        <begin position="427"/>
        <end position="447"/>
    </location>
</feature>
<dbReference type="Proteomes" id="UP000799750">
    <property type="component" value="Unassembled WGS sequence"/>
</dbReference>
<evidence type="ECO:0008006" key="4">
    <source>
        <dbReference type="Google" id="ProtNLM"/>
    </source>
</evidence>
<protein>
    <recommendedName>
        <fullName evidence="4">F-box domain-containing protein</fullName>
    </recommendedName>
</protein>
<sequence>MNKPLLKLKVRRTEIAYEATTSAASTLDLPIHVVHTGTRTLTAHVYLRRNSSVALVIYHSNVATGFVDTKCPPNRLHSLSFSLHQLSSQHHHNYRHFRLPIMKHFLVNILPSFSKSEPTPLPDEASPALHIPELVEMIFSNLSQGDLIQCSQTWRDRRQHPATQPVATMRLASPKIVRKMLAAYGFGAPGYQAPVPADICPILLEGASDFNHVFSNVDTATTWDTPTTWYVHPREKIICISLAHDLSKRLLDHGFQCKTASCRDMFVMIPTRTHLVVRCRFYSPTRGTRFWHMTARSREWDMTAKISNPDGVHIGDLLDCLRDMEELANLAKTLEWNIGTALAAIYLPRLVPFLLNMGPHKLRRVFKYVRKFPSSYYGAKAFPCGTIDGYVSTLRYGYDILTHGNPYAKWQKVWVYAAHYLSQLDSWGYYLFLIYALCRMMSIRYGRYKVRGQPGSMQVERAMEMIVTFVIMSVYYYFTGALENPLKGPWILGEEARTAFRRRYKAT</sequence>
<keyword evidence="3" id="KW-1185">Reference proteome</keyword>
<dbReference type="CDD" id="cd09917">
    <property type="entry name" value="F-box_SF"/>
    <property type="match status" value="1"/>
</dbReference>
<organism evidence="2 3">
    <name type="scientific">Lophium mytilinum</name>
    <dbReference type="NCBI Taxonomy" id="390894"/>
    <lineage>
        <taxon>Eukaryota</taxon>
        <taxon>Fungi</taxon>
        <taxon>Dikarya</taxon>
        <taxon>Ascomycota</taxon>
        <taxon>Pezizomycotina</taxon>
        <taxon>Dothideomycetes</taxon>
        <taxon>Pleosporomycetidae</taxon>
        <taxon>Mytilinidiales</taxon>
        <taxon>Mytilinidiaceae</taxon>
        <taxon>Lophium</taxon>
    </lineage>
</organism>
<feature type="transmembrane region" description="Helical" evidence="1">
    <location>
        <begin position="459"/>
        <end position="478"/>
    </location>
</feature>
<gene>
    <name evidence="2" type="ORF">BU16DRAFT_536171</name>
</gene>
<dbReference type="OrthoDB" id="10479060at2759"/>
<accession>A0A6A6R8W7</accession>
<evidence type="ECO:0000313" key="2">
    <source>
        <dbReference type="EMBL" id="KAF2499887.1"/>
    </source>
</evidence>